<feature type="chain" id="PRO_5044725291" evidence="2">
    <location>
        <begin position="22"/>
        <end position="246"/>
    </location>
</feature>
<accession>A0ABD3XWR2</accession>
<proteinExistence type="predicted"/>
<keyword evidence="5" id="KW-1185">Reference proteome</keyword>
<evidence type="ECO:0000313" key="3">
    <source>
        <dbReference type="EMBL" id="KAL3890442.1"/>
    </source>
</evidence>
<organism evidence="3 5">
    <name type="scientific">Sinanodonta woodiana</name>
    <name type="common">Chinese pond mussel</name>
    <name type="synonym">Anodonta woodiana</name>
    <dbReference type="NCBI Taxonomy" id="1069815"/>
    <lineage>
        <taxon>Eukaryota</taxon>
        <taxon>Metazoa</taxon>
        <taxon>Spiralia</taxon>
        <taxon>Lophotrochozoa</taxon>
        <taxon>Mollusca</taxon>
        <taxon>Bivalvia</taxon>
        <taxon>Autobranchia</taxon>
        <taxon>Heteroconchia</taxon>
        <taxon>Palaeoheterodonta</taxon>
        <taxon>Unionida</taxon>
        <taxon>Unionoidea</taxon>
        <taxon>Unionidae</taxon>
        <taxon>Unioninae</taxon>
        <taxon>Sinanodonta</taxon>
    </lineage>
</organism>
<dbReference type="Gene3D" id="3.80.10.10">
    <property type="entry name" value="Ribonuclease Inhibitor"/>
    <property type="match status" value="1"/>
</dbReference>
<dbReference type="InterPro" id="IPR032675">
    <property type="entry name" value="LRR_dom_sf"/>
</dbReference>
<dbReference type="PANTHER" id="PTHR24373">
    <property type="entry name" value="SLIT RELATED LEUCINE-RICH REPEAT NEURONAL PROTEIN"/>
    <property type="match status" value="1"/>
</dbReference>
<dbReference type="PANTHER" id="PTHR24373:SF275">
    <property type="entry name" value="TIR DOMAIN-CONTAINING PROTEIN"/>
    <property type="match status" value="1"/>
</dbReference>
<evidence type="ECO:0000313" key="5">
    <source>
        <dbReference type="Proteomes" id="UP001634394"/>
    </source>
</evidence>
<sequence length="246" mass="28045">MFRALCCIVLIIGCFPTFEMGAQECPSECKCTVDEISGKIRVSCENIDRSSMSDYSAFPNMLPNNTREFLVRVEKEAHIFDESVISFADVTWEHVQEMTLQEKTISRLKELRLTDNTLENILHPEAFLLTPNVEILDLSYNPKLSIKSVVAALNDYLPKQKYLDLCNVQTAITEPFILDRKFAKAIERKNLTTLNVSNSGLSHIDARLTSNSLRYLNLSNTYSLWLAYSPNIYLLPRLKEIDVAPI</sequence>
<dbReference type="InterPro" id="IPR050328">
    <property type="entry name" value="Dev_Immune_Receptor"/>
</dbReference>
<comment type="caution">
    <text evidence="3">The sequence shown here is derived from an EMBL/GenBank/DDBJ whole genome shotgun (WGS) entry which is preliminary data.</text>
</comment>
<feature type="signal peptide" evidence="2">
    <location>
        <begin position="1"/>
        <end position="21"/>
    </location>
</feature>
<dbReference type="EMBL" id="JBJQND010000001">
    <property type="protein sequence ID" value="KAL3890442.1"/>
    <property type="molecule type" value="Genomic_DNA"/>
</dbReference>
<evidence type="ECO:0000256" key="2">
    <source>
        <dbReference type="SAM" id="SignalP"/>
    </source>
</evidence>
<name>A0ABD3XWR2_SINWO</name>
<dbReference type="Proteomes" id="UP001634394">
    <property type="component" value="Unassembled WGS sequence"/>
</dbReference>
<dbReference type="SUPFAM" id="SSF52047">
    <property type="entry name" value="RNI-like"/>
    <property type="match status" value="1"/>
</dbReference>
<evidence type="ECO:0000256" key="1">
    <source>
        <dbReference type="ARBA" id="ARBA00022729"/>
    </source>
</evidence>
<dbReference type="EMBL" id="JBJQND010000001">
    <property type="protein sequence ID" value="KAL3890472.1"/>
    <property type="molecule type" value="Genomic_DNA"/>
</dbReference>
<keyword evidence="1 2" id="KW-0732">Signal</keyword>
<dbReference type="AlphaFoldDB" id="A0ABD3XWR2"/>
<gene>
    <name evidence="3" type="ORF">ACJMK2_002724</name>
    <name evidence="4" type="ORF">ACJMK2_002754</name>
</gene>
<evidence type="ECO:0000313" key="4">
    <source>
        <dbReference type="EMBL" id="KAL3890472.1"/>
    </source>
</evidence>
<protein>
    <submittedName>
        <fullName evidence="3">Uncharacterized protein</fullName>
    </submittedName>
</protein>
<reference evidence="3 5" key="1">
    <citation type="submission" date="2024-11" db="EMBL/GenBank/DDBJ databases">
        <title>Chromosome-level genome assembly of the freshwater bivalve Anodonta woodiana.</title>
        <authorList>
            <person name="Chen X."/>
        </authorList>
    </citation>
    <scope>NUCLEOTIDE SEQUENCE [LARGE SCALE GENOMIC DNA]</scope>
    <source>
        <strain evidence="3">MN2024</strain>
        <tissue evidence="3">Gills</tissue>
    </source>
</reference>